<name>A0A1R3RG02_ASPC5</name>
<accession>A0A1R3RG02</accession>
<evidence type="ECO:0000256" key="1">
    <source>
        <dbReference type="ARBA" id="ARBA00004123"/>
    </source>
</evidence>
<dbReference type="GO" id="GO:0000976">
    <property type="term" value="F:transcription cis-regulatory region binding"/>
    <property type="evidence" value="ECO:0007669"/>
    <property type="project" value="TreeGrafter"/>
</dbReference>
<dbReference type="Proteomes" id="UP000188318">
    <property type="component" value="Unassembled WGS sequence"/>
</dbReference>
<protein>
    <recommendedName>
        <fullName evidence="9">Transcription factor domain-containing protein</fullName>
    </recommendedName>
</protein>
<dbReference type="InterPro" id="IPR051089">
    <property type="entry name" value="prtT"/>
</dbReference>
<evidence type="ECO:0000256" key="2">
    <source>
        <dbReference type="ARBA" id="ARBA00022833"/>
    </source>
</evidence>
<evidence type="ECO:0000256" key="3">
    <source>
        <dbReference type="ARBA" id="ARBA00023015"/>
    </source>
</evidence>
<gene>
    <name evidence="7" type="ORF">ASPCADRAFT_7632</name>
</gene>
<keyword evidence="8" id="KW-1185">Reference proteome</keyword>
<organism evidence="7 8">
    <name type="scientific">Aspergillus carbonarius (strain ITEM 5010)</name>
    <dbReference type="NCBI Taxonomy" id="602072"/>
    <lineage>
        <taxon>Eukaryota</taxon>
        <taxon>Fungi</taxon>
        <taxon>Dikarya</taxon>
        <taxon>Ascomycota</taxon>
        <taxon>Pezizomycotina</taxon>
        <taxon>Eurotiomycetes</taxon>
        <taxon>Eurotiomycetidae</taxon>
        <taxon>Eurotiales</taxon>
        <taxon>Aspergillaceae</taxon>
        <taxon>Aspergillus</taxon>
        <taxon>Aspergillus subgen. Circumdati</taxon>
    </lineage>
</organism>
<keyword evidence="4" id="KW-0238">DNA-binding</keyword>
<keyword evidence="2" id="KW-0862">Zinc</keyword>
<evidence type="ECO:0000256" key="5">
    <source>
        <dbReference type="ARBA" id="ARBA00023163"/>
    </source>
</evidence>
<comment type="subcellular location">
    <subcellularLocation>
        <location evidence="1">Nucleus</location>
    </subcellularLocation>
</comment>
<reference evidence="8" key="1">
    <citation type="journal article" date="2017" name="Genome Biol.">
        <title>Comparative genomics reveals high biological diversity and specific adaptations in the industrially and medically important fungal genus Aspergillus.</title>
        <authorList>
            <person name="de Vries R.P."/>
            <person name="Riley R."/>
            <person name="Wiebenga A."/>
            <person name="Aguilar-Osorio G."/>
            <person name="Amillis S."/>
            <person name="Uchima C.A."/>
            <person name="Anderluh G."/>
            <person name="Asadollahi M."/>
            <person name="Askin M."/>
            <person name="Barry K."/>
            <person name="Battaglia E."/>
            <person name="Bayram O."/>
            <person name="Benocci T."/>
            <person name="Braus-Stromeyer S.A."/>
            <person name="Caldana C."/>
            <person name="Canovas D."/>
            <person name="Cerqueira G.C."/>
            <person name="Chen F."/>
            <person name="Chen W."/>
            <person name="Choi C."/>
            <person name="Clum A."/>
            <person name="Dos Santos R.A."/>
            <person name="Damasio A.R."/>
            <person name="Diallinas G."/>
            <person name="Emri T."/>
            <person name="Fekete E."/>
            <person name="Flipphi M."/>
            <person name="Freyberg S."/>
            <person name="Gallo A."/>
            <person name="Gournas C."/>
            <person name="Habgood R."/>
            <person name="Hainaut M."/>
            <person name="Harispe M.L."/>
            <person name="Henrissat B."/>
            <person name="Hilden K.S."/>
            <person name="Hope R."/>
            <person name="Hossain A."/>
            <person name="Karabika E."/>
            <person name="Karaffa L."/>
            <person name="Karanyi Z."/>
            <person name="Krasevec N."/>
            <person name="Kuo A."/>
            <person name="Kusch H."/>
            <person name="LaButti K."/>
            <person name="Lagendijk E.L."/>
            <person name="Lapidus A."/>
            <person name="Levasseur A."/>
            <person name="Lindquist E."/>
            <person name="Lipzen A."/>
            <person name="Logrieco A.F."/>
            <person name="MacCabe A."/>
            <person name="Maekelae M.R."/>
            <person name="Malavazi I."/>
            <person name="Melin P."/>
            <person name="Meyer V."/>
            <person name="Mielnichuk N."/>
            <person name="Miskei M."/>
            <person name="Molnar A.P."/>
            <person name="Mule G."/>
            <person name="Ngan C.Y."/>
            <person name="Orejas M."/>
            <person name="Orosz E."/>
            <person name="Ouedraogo J.P."/>
            <person name="Overkamp K.M."/>
            <person name="Park H.-S."/>
            <person name="Perrone G."/>
            <person name="Piumi F."/>
            <person name="Punt P.J."/>
            <person name="Ram A.F."/>
            <person name="Ramon A."/>
            <person name="Rauscher S."/>
            <person name="Record E."/>
            <person name="Riano-Pachon D.M."/>
            <person name="Robert V."/>
            <person name="Roehrig J."/>
            <person name="Ruller R."/>
            <person name="Salamov A."/>
            <person name="Salih N.S."/>
            <person name="Samson R.A."/>
            <person name="Sandor E."/>
            <person name="Sanguinetti M."/>
            <person name="Schuetze T."/>
            <person name="Sepcic K."/>
            <person name="Shelest E."/>
            <person name="Sherlock G."/>
            <person name="Sophianopoulou V."/>
            <person name="Squina F.M."/>
            <person name="Sun H."/>
            <person name="Susca A."/>
            <person name="Todd R.B."/>
            <person name="Tsang A."/>
            <person name="Unkles S.E."/>
            <person name="van de Wiele N."/>
            <person name="van Rossen-Uffink D."/>
            <person name="Oliveira J.V."/>
            <person name="Vesth T.C."/>
            <person name="Visser J."/>
            <person name="Yu J.-H."/>
            <person name="Zhou M."/>
            <person name="Andersen M.R."/>
            <person name="Archer D.B."/>
            <person name="Baker S.E."/>
            <person name="Benoit I."/>
            <person name="Brakhage A.A."/>
            <person name="Braus G.H."/>
            <person name="Fischer R."/>
            <person name="Frisvad J.C."/>
            <person name="Goldman G.H."/>
            <person name="Houbraken J."/>
            <person name="Oakley B."/>
            <person name="Pocsi I."/>
            <person name="Scazzocchio C."/>
            <person name="Seiboth B."/>
            <person name="vanKuyk P.A."/>
            <person name="Wortman J."/>
            <person name="Dyer P.S."/>
            <person name="Grigoriev I.V."/>
        </authorList>
    </citation>
    <scope>NUCLEOTIDE SEQUENCE [LARGE SCALE GENOMIC DNA]</scope>
    <source>
        <strain evidence="8">ITEM 5010</strain>
    </source>
</reference>
<dbReference type="OrthoDB" id="5226580at2759"/>
<evidence type="ECO:0008006" key="9">
    <source>
        <dbReference type="Google" id="ProtNLM"/>
    </source>
</evidence>
<proteinExistence type="predicted"/>
<keyword evidence="3" id="KW-0805">Transcription regulation</keyword>
<evidence type="ECO:0000256" key="6">
    <source>
        <dbReference type="ARBA" id="ARBA00023242"/>
    </source>
</evidence>
<evidence type="ECO:0000256" key="4">
    <source>
        <dbReference type="ARBA" id="ARBA00023125"/>
    </source>
</evidence>
<dbReference type="PANTHER" id="PTHR31845:SF10">
    <property type="entry name" value="ZN(II)2CYS6 TRANSCRIPTION FACTOR (EUROFUNG)"/>
    <property type="match status" value="1"/>
</dbReference>
<dbReference type="GO" id="GO:0005634">
    <property type="term" value="C:nucleus"/>
    <property type="evidence" value="ECO:0007669"/>
    <property type="project" value="UniProtKB-SubCell"/>
</dbReference>
<dbReference type="PANTHER" id="PTHR31845">
    <property type="entry name" value="FINGER DOMAIN PROTEIN, PUTATIVE-RELATED"/>
    <property type="match status" value="1"/>
</dbReference>
<dbReference type="VEuPathDB" id="FungiDB:ASPCADRAFT_7632"/>
<keyword evidence="5" id="KW-0804">Transcription</keyword>
<dbReference type="EMBL" id="KV907504">
    <property type="protein sequence ID" value="OOF93406.1"/>
    <property type="molecule type" value="Genomic_DNA"/>
</dbReference>
<sequence>MERTCVFQDNTSRNKIIRNSRIDQLQRQVNKLAAQVSVREENNIQAVPQEGPKSKTSLTTYNCFPDNRLLERQDDFISQGLLTVIEANELLIKFRTHVMPLFPFVIIPDEDLPTLRQNSPFLLLYLITASLENNPPLQQRMETEVRKTIATRLILNMERNMDLLLGLLVHIAWCHYYWRTYHTQVYMFLQIAMMVVVDVGLDKYENFRMQRIAQDAHPSQKKEWPP</sequence>
<evidence type="ECO:0000313" key="8">
    <source>
        <dbReference type="Proteomes" id="UP000188318"/>
    </source>
</evidence>
<evidence type="ECO:0000313" key="7">
    <source>
        <dbReference type="EMBL" id="OOF93406.1"/>
    </source>
</evidence>
<dbReference type="GO" id="GO:0000981">
    <property type="term" value="F:DNA-binding transcription factor activity, RNA polymerase II-specific"/>
    <property type="evidence" value="ECO:0007669"/>
    <property type="project" value="TreeGrafter"/>
</dbReference>
<dbReference type="STRING" id="602072.A0A1R3RG02"/>
<dbReference type="AlphaFoldDB" id="A0A1R3RG02"/>
<keyword evidence="6" id="KW-0539">Nucleus</keyword>